<dbReference type="EMBL" id="KZ819775">
    <property type="protein sequence ID" value="PWN52480.1"/>
    <property type="molecule type" value="Genomic_DNA"/>
</dbReference>
<keyword evidence="2" id="KW-1185">Reference proteome</keyword>
<protein>
    <submittedName>
        <fullName evidence="1">Heme oxygenase-like protein</fullName>
    </submittedName>
</protein>
<evidence type="ECO:0000313" key="1">
    <source>
        <dbReference type="EMBL" id="PWN52480.1"/>
    </source>
</evidence>
<evidence type="ECO:0000313" key="2">
    <source>
        <dbReference type="Proteomes" id="UP000245626"/>
    </source>
</evidence>
<gene>
    <name evidence="1" type="ORF">IE53DRAFT_367182</name>
</gene>
<dbReference type="Proteomes" id="UP000245626">
    <property type="component" value="Unassembled WGS sequence"/>
</dbReference>
<reference evidence="1 2" key="1">
    <citation type="journal article" date="2018" name="Mol. Biol. Evol.">
        <title>Broad Genomic Sampling Reveals a Smut Pathogenic Ancestry of the Fungal Clade Ustilaginomycotina.</title>
        <authorList>
            <person name="Kijpornyongpan T."/>
            <person name="Mondo S.J."/>
            <person name="Barry K."/>
            <person name="Sandor L."/>
            <person name="Lee J."/>
            <person name="Lipzen A."/>
            <person name="Pangilinan J."/>
            <person name="LaButti K."/>
            <person name="Hainaut M."/>
            <person name="Henrissat B."/>
            <person name="Grigoriev I.V."/>
            <person name="Spatafora J.W."/>
            <person name="Aime M.C."/>
        </authorList>
    </citation>
    <scope>NUCLEOTIDE SEQUENCE [LARGE SCALE GENOMIC DNA]</scope>
    <source>
        <strain evidence="1 2">SA 807</strain>
    </source>
</reference>
<sequence>MIKLTDHLLSLAEEDQILATQNDFLRKAGEGTLEYERLRDWLIQDRFYALSGYTRFISILISKSEPTLEDPDHPEAIKYLDRLAVLTSALTNIDREIRFFEQVAKRNEIDLTHRTDPSNIKTSQLNPLTRSYIDYMVSLASTRTYQESLVLLWAMEHLYYKAWSFASSFLPKPTDHQTVGDRRVKGAMSQLIPNWSSESFKSFLDSISDLVDRDLGQGWYDLEGPNLKKLTDVWYNALWFEIRFWDGKV</sequence>
<name>A0ACD0P308_9BASI</name>
<organism evidence="1 2">
    <name type="scientific">Violaceomyces palustris</name>
    <dbReference type="NCBI Taxonomy" id="1673888"/>
    <lineage>
        <taxon>Eukaryota</taxon>
        <taxon>Fungi</taxon>
        <taxon>Dikarya</taxon>
        <taxon>Basidiomycota</taxon>
        <taxon>Ustilaginomycotina</taxon>
        <taxon>Ustilaginomycetes</taxon>
        <taxon>Violaceomycetales</taxon>
        <taxon>Violaceomycetaceae</taxon>
        <taxon>Violaceomyces</taxon>
    </lineage>
</organism>
<proteinExistence type="predicted"/>
<accession>A0ACD0P308</accession>